<dbReference type="GO" id="GO:0005524">
    <property type="term" value="F:ATP binding"/>
    <property type="evidence" value="ECO:0007669"/>
    <property type="project" value="UniProtKB-KW"/>
</dbReference>
<accession>A0A1I8JPA7</accession>
<evidence type="ECO:0000313" key="7">
    <source>
        <dbReference type="WBParaSite" id="snap_masked-unitig_22277-processed-gene-0.2-mRNA-1"/>
    </source>
</evidence>
<comment type="catalytic activity">
    <reaction evidence="5">
        <text>ATP + H2O = ADP + phosphate + H(+)</text>
        <dbReference type="Rhea" id="RHEA:13065"/>
        <dbReference type="ChEBI" id="CHEBI:15377"/>
        <dbReference type="ChEBI" id="CHEBI:15378"/>
        <dbReference type="ChEBI" id="CHEBI:30616"/>
        <dbReference type="ChEBI" id="CHEBI:43474"/>
        <dbReference type="ChEBI" id="CHEBI:456216"/>
        <dbReference type="EC" id="3.6.4.13"/>
    </reaction>
</comment>
<name>A0A1I8JPA7_9PLAT</name>
<keyword evidence="4" id="KW-0067">ATP-binding</keyword>
<organism evidence="6 7">
    <name type="scientific">Macrostomum lignano</name>
    <dbReference type="NCBI Taxonomy" id="282301"/>
    <lineage>
        <taxon>Eukaryota</taxon>
        <taxon>Metazoa</taxon>
        <taxon>Spiralia</taxon>
        <taxon>Lophotrochozoa</taxon>
        <taxon>Platyhelminthes</taxon>
        <taxon>Rhabditophora</taxon>
        <taxon>Macrostomorpha</taxon>
        <taxon>Macrostomida</taxon>
        <taxon>Macrostomidae</taxon>
        <taxon>Macrostomum</taxon>
    </lineage>
</organism>
<dbReference type="InterPro" id="IPR027417">
    <property type="entry name" value="P-loop_NTPase"/>
</dbReference>
<dbReference type="Gene3D" id="3.40.50.300">
    <property type="entry name" value="P-loop containing nucleotide triphosphate hydrolases"/>
    <property type="match status" value="2"/>
</dbReference>
<dbReference type="GO" id="GO:0003724">
    <property type="term" value="F:RNA helicase activity"/>
    <property type="evidence" value="ECO:0007669"/>
    <property type="project" value="UniProtKB-EC"/>
</dbReference>
<evidence type="ECO:0000256" key="4">
    <source>
        <dbReference type="ARBA" id="ARBA00022840"/>
    </source>
</evidence>
<sequence length="641" mass="70442">MAVAIDRASRMAKMSCALCGSAHTWSFTLDPFQQHAFATGSNHDIFVNQNASCLIMTTEILRSMLYGGSDILRELEWVIFDEVAFTATVPNTEQFANCGSAPSSARQHLRDLATSKAGRFLLEHYLYTGNSSATSKELFLFIDSRSKFQRTGGYEAAVLAKKQRESSGGAGGGWRQMGRPGLAVIWIRKQSELATQRIDTMVQSLTALQKLDLNTARMLAKGLGVHHGGVLPFSRRLWKLLFQKGLVKLLFATETFAMGVNMPAKTVLFDTVLHSDGRPGGPQEAWDAHWHSYCGVQIRVVDAGTPWQPHGTGQWHLSSSLERISRHTTAMILNPAATVGRLRVLKKVLRPQLLRGQQPGHGRGQAGASLSSLRLRTSLRPARPAVLPSLRRSGYGCLSGRLAGEHSGCANRATKEILTCFRTFIITTSCLTPPRPAHCHAGPGQAEPRHSPSWRAALQLDGNRHAPAADARPAAVIPARQLRNPANGDVILRLWPPSARLNSPSRRRSLSRCCWTCRQPTGFERCRANRRPTRFARRGQPSERCWTILNGENCPDLPTRRAARPSARWRQELADLLRSRYAAAAPSRCSIRLTGWDLKKIDQTQLFARLAECDGSPPSPTSASLSGFSAPTSARLCGVNC</sequence>
<protein>
    <submittedName>
        <fullName evidence="7">Helicase C-terminal domain-containing protein</fullName>
    </submittedName>
</protein>
<dbReference type="AlphaFoldDB" id="A0A1I8JPA7"/>
<keyword evidence="3" id="KW-0347">Helicase</keyword>
<evidence type="ECO:0000313" key="6">
    <source>
        <dbReference type="Proteomes" id="UP000095280"/>
    </source>
</evidence>
<dbReference type="GO" id="GO:0070478">
    <property type="term" value="P:nuclear-transcribed mRNA catabolic process, 3'-5' exonucleolytic nonsense-mediated decay"/>
    <property type="evidence" value="ECO:0007669"/>
    <property type="project" value="TreeGrafter"/>
</dbReference>
<dbReference type="InterPro" id="IPR050699">
    <property type="entry name" value="RNA-DNA_Helicase"/>
</dbReference>
<evidence type="ECO:0000256" key="5">
    <source>
        <dbReference type="ARBA" id="ARBA00047984"/>
    </source>
</evidence>
<keyword evidence="2" id="KW-0378">Hydrolase</keyword>
<reference evidence="7" key="1">
    <citation type="submission" date="2016-11" db="UniProtKB">
        <authorList>
            <consortium name="WormBaseParasite"/>
        </authorList>
    </citation>
    <scope>IDENTIFICATION</scope>
</reference>
<keyword evidence="6" id="KW-1185">Reference proteome</keyword>
<dbReference type="SUPFAM" id="SSF52540">
    <property type="entry name" value="P-loop containing nucleoside triphosphate hydrolases"/>
    <property type="match status" value="1"/>
</dbReference>
<dbReference type="WBParaSite" id="snap_masked-unitig_22277-processed-gene-0.2-mRNA-1">
    <property type="protein sequence ID" value="snap_masked-unitig_22277-processed-gene-0.2-mRNA-1"/>
    <property type="gene ID" value="snap_masked-unitig_22277-processed-gene-0.2"/>
</dbReference>
<keyword evidence="1" id="KW-0547">Nucleotide-binding</keyword>
<dbReference type="GO" id="GO:0016787">
    <property type="term" value="F:hydrolase activity"/>
    <property type="evidence" value="ECO:0007669"/>
    <property type="project" value="UniProtKB-KW"/>
</dbReference>
<dbReference type="PANTHER" id="PTHR12131:SF1">
    <property type="entry name" value="ATP-DEPENDENT RNA HELICASE SUPV3L1, MITOCHONDRIAL-RELATED"/>
    <property type="match status" value="1"/>
</dbReference>
<evidence type="ECO:0000256" key="3">
    <source>
        <dbReference type="ARBA" id="ARBA00022806"/>
    </source>
</evidence>
<evidence type="ECO:0000256" key="1">
    <source>
        <dbReference type="ARBA" id="ARBA00022741"/>
    </source>
</evidence>
<proteinExistence type="predicted"/>
<evidence type="ECO:0000256" key="2">
    <source>
        <dbReference type="ARBA" id="ARBA00022801"/>
    </source>
</evidence>
<dbReference type="Proteomes" id="UP000095280">
    <property type="component" value="Unplaced"/>
</dbReference>
<dbReference type="GO" id="GO:0055087">
    <property type="term" value="C:Ski complex"/>
    <property type="evidence" value="ECO:0007669"/>
    <property type="project" value="TreeGrafter"/>
</dbReference>
<dbReference type="PANTHER" id="PTHR12131">
    <property type="entry name" value="ATP-DEPENDENT RNA AND DNA HELICASE"/>
    <property type="match status" value="1"/>
</dbReference>